<dbReference type="FunFam" id="3.30.70.270:FF:000001">
    <property type="entry name" value="Diguanylate cyclase domain protein"/>
    <property type="match status" value="1"/>
</dbReference>
<dbReference type="InterPro" id="IPR043128">
    <property type="entry name" value="Rev_trsase/Diguanyl_cyclase"/>
</dbReference>
<protein>
    <submittedName>
        <fullName evidence="3">Diguanylate cyclase</fullName>
    </submittedName>
</protein>
<keyword evidence="1" id="KW-1133">Transmembrane helix</keyword>
<dbReference type="InterPro" id="IPR000160">
    <property type="entry name" value="GGDEF_dom"/>
</dbReference>
<gene>
    <name evidence="3" type="ORF">H8699_03100</name>
</gene>
<keyword evidence="1" id="KW-0812">Transmembrane</keyword>
<evidence type="ECO:0000313" key="3">
    <source>
        <dbReference type="EMBL" id="MBC8528422.1"/>
    </source>
</evidence>
<dbReference type="SUPFAM" id="SSF55073">
    <property type="entry name" value="Nucleotide cyclase"/>
    <property type="match status" value="1"/>
</dbReference>
<dbReference type="InterPro" id="IPR029787">
    <property type="entry name" value="Nucleotide_cyclase"/>
</dbReference>
<name>A0A926HI54_9FIRM</name>
<keyword evidence="1" id="KW-0472">Membrane</keyword>
<comment type="caution">
    <text evidence="3">The sequence shown here is derived from an EMBL/GenBank/DDBJ whole genome shotgun (WGS) entry which is preliminary data.</text>
</comment>
<proteinExistence type="predicted"/>
<dbReference type="EMBL" id="JACRSO010000001">
    <property type="protein sequence ID" value="MBC8528422.1"/>
    <property type="molecule type" value="Genomic_DNA"/>
</dbReference>
<dbReference type="Gene3D" id="3.30.70.270">
    <property type="match status" value="1"/>
</dbReference>
<evidence type="ECO:0000313" key="4">
    <source>
        <dbReference type="Proteomes" id="UP000654279"/>
    </source>
</evidence>
<feature type="domain" description="GGDEF" evidence="2">
    <location>
        <begin position="232"/>
        <end position="361"/>
    </location>
</feature>
<accession>A0A926HI54</accession>
<organism evidence="3 4">
    <name type="scientific">Luoshenia tenuis</name>
    <dbReference type="NCBI Taxonomy" id="2763654"/>
    <lineage>
        <taxon>Bacteria</taxon>
        <taxon>Bacillati</taxon>
        <taxon>Bacillota</taxon>
        <taxon>Clostridia</taxon>
        <taxon>Christensenellales</taxon>
        <taxon>Christensenellaceae</taxon>
        <taxon>Luoshenia</taxon>
    </lineage>
</organism>
<dbReference type="PANTHER" id="PTHR45138:SF9">
    <property type="entry name" value="DIGUANYLATE CYCLASE DGCM-RELATED"/>
    <property type="match status" value="1"/>
</dbReference>
<evidence type="ECO:0000259" key="2">
    <source>
        <dbReference type="PROSITE" id="PS50887"/>
    </source>
</evidence>
<feature type="transmembrane region" description="Helical" evidence="1">
    <location>
        <begin position="171"/>
        <end position="191"/>
    </location>
</feature>
<feature type="transmembrane region" description="Helical" evidence="1">
    <location>
        <begin position="119"/>
        <end position="136"/>
    </location>
</feature>
<dbReference type="InterPro" id="IPR050469">
    <property type="entry name" value="Diguanylate_Cyclase"/>
</dbReference>
<dbReference type="Proteomes" id="UP000654279">
    <property type="component" value="Unassembled WGS sequence"/>
</dbReference>
<dbReference type="GO" id="GO:0052621">
    <property type="term" value="F:diguanylate cyclase activity"/>
    <property type="evidence" value="ECO:0007669"/>
    <property type="project" value="TreeGrafter"/>
</dbReference>
<dbReference type="NCBIfam" id="TIGR00254">
    <property type="entry name" value="GGDEF"/>
    <property type="match status" value="1"/>
</dbReference>
<sequence length="361" mass="40546">MKKIGRGWLAVLRSSRDYIRRDKEQIREKNLHALQIVSIVFSVLLAIYTIVAYFFFKNPQLMAFYYVFLGLQAVFDCVLLRVVRKDASTRWVQGLCMSASLLIVGFVIAISVFPYPTRPAIFFPPVLVGMAAIFIFSYERLILLLTGYAAVFAALVMIFKTPQALAYDIWSIIPAYLIAMVCAYNITSLRLGDFHSRMRWMQLSIIDKPTGLLNKAACEDACRACLAEAGRGTHALLVLDIDDFKQVNDTYGHQEGDRVLRRLGALLQQGFHEDDVIGRIGGDEFLVLMKDIDERTAGERALEMVGRIAWSLSNHPELRATCSAGLAIAPEDSKDFDAVFARADQALYQAKQQGKNRLSVL</sequence>
<dbReference type="RefSeq" id="WP_249284440.1">
    <property type="nucleotide sequence ID" value="NZ_JACRSO010000001.1"/>
</dbReference>
<dbReference type="PROSITE" id="PS50887">
    <property type="entry name" value="GGDEF"/>
    <property type="match status" value="1"/>
</dbReference>
<feature type="transmembrane region" description="Helical" evidence="1">
    <location>
        <begin position="141"/>
        <end position="159"/>
    </location>
</feature>
<dbReference type="PANTHER" id="PTHR45138">
    <property type="entry name" value="REGULATORY COMPONENTS OF SENSORY TRANSDUCTION SYSTEM"/>
    <property type="match status" value="1"/>
</dbReference>
<feature type="transmembrane region" description="Helical" evidence="1">
    <location>
        <begin position="95"/>
        <end position="113"/>
    </location>
</feature>
<dbReference type="SMART" id="SM00267">
    <property type="entry name" value="GGDEF"/>
    <property type="match status" value="1"/>
</dbReference>
<feature type="transmembrane region" description="Helical" evidence="1">
    <location>
        <begin position="62"/>
        <end position="83"/>
    </location>
</feature>
<keyword evidence="4" id="KW-1185">Reference proteome</keyword>
<dbReference type="AlphaFoldDB" id="A0A926HI54"/>
<feature type="transmembrane region" description="Helical" evidence="1">
    <location>
        <begin position="31"/>
        <end position="56"/>
    </location>
</feature>
<reference evidence="3" key="1">
    <citation type="submission" date="2020-08" db="EMBL/GenBank/DDBJ databases">
        <title>Genome public.</title>
        <authorList>
            <person name="Liu C."/>
            <person name="Sun Q."/>
        </authorList>
    </citation>
    <scope>NUCLEOTIDE SEQUENCE</scope>
    <source>
        <strain evidence="3">NSJ-44</strain>
    </source>
</reference>
<dbReference type="CDD" id="cd01949">
    <property type="entry name" value="GGDEF"/>
    <property type="match status" value="1"/>
</dbReference>
<evidence type="ECO:0000256" key="1">
    <source>
        <dbReference type="SAM" id="Phobius"/>
    </source>
</evidence>
<dbReference type="Pfam" id="PF00990">
    <property type="entry name" value="GGDEF"/>
    <property type="match status" value="1"/>
</dbReference>